<evidence type="ECO:0000313" key="3">
    <source>
        <dbReference type="Proteomes" id="UP001152799"/>
    </source>
</evidence>
<dbReference type="OrthoDB" id="6929742at2759"/>
<gene>
    <name evidence="2" type="ORF">CEUTPL_LOCUS6425</name>
</gene>
<accession>A0A9N9MJ44</accession>
<evidence type="ECO:0000256" key="1">
    <source>
        <dbReference type="SAM" id="MobiDB-lite"/>
    </source>
</evidence>
<protein>
    <submittedName>
        <fullName evidence="2">Uncharacterized protein</fullName>
    </submittedName>
</protein>
<dbReference type="AlphaFoldDB" id="A0A9N9MJ44"/>
<proteinExistence type="predicted"/>
<keyword evidence="3" id="KW-1185">Reference proteome</keyword>
<dbReference type="EMBL" id="OU892279">
    <property type="protein sequence ID" value="CAG9765822.1"/>
    <property type="molecule type" value="Genomic_DNA"/>
</dbReference>
<evidence type="ECO:0000313" key="2">
    <source>
        <dbReference type="EMBL" id="CAG9765822.1"/>
    </source>
</evidence>
<sequence length="79" mass="8693">MPSSFYSLSPGEMSTISDGEFDGTDYLLSSTIRLEDCTYLGFNLLDMGKLKTKYDVNTVTNEPWNDNNSPSASGKPDLV</sequence>
<feature type="compositionally biased region" description="Polar residues" evidence="1">
    <location>
        <begin position="59"/>
        <end position="72"/>
    </location>
</feature>
<name>A0A9N9MJ44_9CUCU</name>
<organism evidence="2 3">
    <name type="scientific">Ceutorhynchus assimilis</name>
    <name type="common">cabbage seed weevil</name>
    <dbReference type="NCBI Taxonomy" id="467358"/>
    <lineage>
        <taxon>Eukaryota</taxon>
        <taxon>Metazoa</taxon>
        <taxon>Ecdysozoa</taxon>
        <taxon>Arthropoda</taxon>
        <taxon>Hexapoda</taxon>
        <taxon>Insecta</taxon>
        <taxon>Pterygota</taxon>
        <taxon>Neoptera</taxon>
        <taxon>Endopterygota</taxon>
        <taxon>Coleoptera</taxon>
        <taxon>Polyphaga</taxon>
        <taxon>Cucujiformia</taxon>
        <taxon>Curculionidae</taxon>
        <taxon>Ceutorhynchinae</taxon>
        <taxon>Ceutorhynchus</taxon>
    </lineage>
</organism>
<dbReference type="Proteomes" id="UP001152799">
    <property type="component" value="Chromosome 3"/>
</dbReference>
<feature type="region of interest" description="Disordered" evidence="1">
    <location>
        <begin position="59"/>
        <end position="79"/>
    </location>
</feature>
<reference evidence="2" key="1">
    <citation type="submission" date="2022-01" db="EMBL/GenBank/DDBJ databases">
        <authorList>
            <person name="King R."/>
        </authorList>
    </citation>
    <scope>NUCLEOTIDE SEQUENCE</scope>
</reference>